<evidence type="ECO:0000313" key="2">
    <source>
        <dbReference type="Proteomes" id="UP000024332"/>
    </source>
</evidence>
<evidence type="ECO:0000313" key="1">
    <source>
        <dbReference type="EMBL" id="EZQ11442.1"/>
    </source>
</evidence>
<protein>
    <submittedName>
        <fullName evidence="1">Uncharacterized protein</fullName>
    </submittedName>
</protein>
<reference evidence="1 2" key="1">
    <citation type="submission" date="2014-03" db="EMBL/GenBank/DDBJ databases">
        <title>Draft genome sequence of the novel thermoacidophilic archaea Acidianus copahuensis ALE1 strain, isolated from Copahue volcanic area in Neuquen Argentina.</title>
        <authorList>
            <person name="Urbieta M.S."/>
            <person name="Rascovan N."/>
            <person name="Castro C."/>
            <person name="Revale S."/>
            <person name="Giaveno M.A."/>
            <person name="Vazquez M.P."/>
            <person name="Donati E.R."/>
        </authorList>
    </citation>
    <scope>NUCLEOTIDE SEQUENCE [LARGE SCALE GENOMIC DNA]</scope>
    <source>
        <strain evidence="1 2">ALE1</strain>
    </source>
</reference>
<dbReference type="STRING" id="1160895.CM19_01440"/>
<dbReference type="EMBL" id="JFZT01000015">
    <property type="protein sequence ID" value="EZQ11442.1"/>
    <property type="molecule type" value="Genomic_DNA"/>
</dbReference>
<organism evidence="1 2">
    <name type="scientific">Candidatus Acidianus copahuensis</name>
    <dbReference type="NCBI Taxonomy" id="1160895"/>
    <lineage>
        <taxon>Archaea</taxon>
        <taxon>Thermoproteota</taxon>
        <taxon>Thermoprotei</taxon>
        <taxon>Sulfolobales</taxon>
        <taxon>Sulfolobaceae</taxon>
        <taxon>Acidianus</taxon>
    </lineage>
</organism>
<keyword evidence="2" id="KW-1185">Reference proteome</keyword>
<name>A0A031LST6_9CREN</name>
<dbReference type="OrthoDB" id="44045at2157"/>
<accession>A0A031LST6</accession>
<dbReference type="Proteomes" id="UP000024332">
    <property type="component" value="Unassembled WGS sequence"/>
</dbReference>
<proteinExistence type="predicted"/>
<comment type="caution">
    <text evidence="1">The sequence shown here is derived from an EMBL/GenBank/DDBJ whole genome shotgun (WGS) entry which is preliminary data.</text>
</comment>
<dbReference type="AlphaFoldDB" id="A0A031LST6"/>
<sequence>MSISLLDFETESIKVGVYLSRTNDENLKIRVFIIPTHLIKRDDHYSVMFNTIVTADSDKIKPGEMCNPQNILSHKGKVLENMEVVSKPETIIRADDRRIIISLELTSVVVYPELRDPSGSPCVVASWIYFQDVK</sequence>
<dbReference type="RefSeq" id="WP_048098621.1">
    <property type="nucleotide sequence ID" value="NZ_JFZT01000015.1"/>
</dbReference>
<gene>
    <name evidence="1" type="ORF">CM19_01440</name>
</gene>